<gene>
    <name evidence="20" type="ORF">SeMB42_g05870</name>
</gene>
<dbReference type="Pfam" id="PF06391">
    <property type="entry name" value="MAT1"/>
    <property type="match status" value="1"/>
</dbReference>
<comment type="pathway">
    <text evidence="1">Phospholipid metabolism; phosphatidylglycerol biosynthesis; phosphatidylglycerol from CDP-diacylglycerol: step 1/2.</text>
</comment>
<keyword evidence="8 14" id="KW-0863">Zinc-finger</keyword>
<dbReference type="PROSITE" id="PS00518">
    <property type="entry name" value="ZF_RING_1"/>
    <property type="match status" value="1"/>
</dbReference>
<feature type="coiled-coil region" evidence="15">
    <location>
        <begin position="895"/>
        <end position="922"/>
    </location>
</feature>
<evidence type="ECO:0000259" key="19">
    <source>
        <dbReference type="PROSITE" id="PS50089"/>
    </source>
</evidence>
<evidence type="ECO:0000256" key="15">
    <source>
        <dbReference type="SAM" id="Coils"/>
    </source>
</evidence>
<evidence type="ECO:0000256" key="13">
    <source>
        <dbReference type="ARBA" id="ARBA00048586"/>
    </source>
</evidence>
<evidence type="ECO:0000256" key="1">
    <source>
        <dbReference type="ARBA" id="ARBA00005042"/>
    </source>
</evidence>
<evidence type="ECO:0000256" key="8">
    <source>
        <dbReference type="ARBA" id="ARBA00022771"/>
    </source>
</evidence>
<dbReference type="CDD" id="cd09135">
    <property type="entry name" value="PLDc_PGS1_euk_1"/>
    <property type="match status" value="1"/>
</dbReference>
<feature type="transmembrane region" description="Helical" evidence="17">
    <location>
        <begin position="798"/>
        <end position="816"/>
    </location>
</feature>
<evidence type="ECO:0000256" key="16">
    <source>
        <dbReference type="SAM" id="MobiDB-lite"/>
    </source>
</evidence>
<dbReference type="SUPFAM" id="SSF57850">
    <property type="entry name" value="RING/U-box"/>
    <property type="match status" value="1"/>
</dbReference>
<dbReference type="GO" id="GO:0005739">
    <property type="term" value="C:mitochondrion"/>
    <property type="evidence" value="ECO:0007669"/>
    <property type="project" value="TreeGrafter"/>
</dbReference>
<evidence type="ECO:0000313" key="20">
    <source>
        <dbReference type="EMBL" id="TPX40778.1"/>
    </source>
</evidence>
<dbReference type="PROSITE" id="PS50089">
    <property type="entry name" value="ZF_RING_2"/>
    <property type="match status" value="1"/>
</dbReference>
<organism evidence="20 21">
    <name type="scientific">Synchytrium endobioticum</name>
    <dbReference type="NCBI Taxonomy" id="286115"/>
    <lineage>
        <taxon>Eukaryota</taxon>
        <taxon>Fungi</taxon>
        <taxon>Fungi incertae sedis</taxon>
        <taxon>Chytridiomycota</taxon>
        <taxon>Chytridiomycota incertae sedis</taxon>
        <taxon>Chytridiomycetes</taxon>
        <taxon>Synchytriales</taxon>
        <taxon>Synchytriaceae</taxon>
        <taxon>Synchytrium</taxon>
    </lineage>
</organism>
<dbReference type="Proteomes" id="UP000317494">
    <property type="component" value="Unassembled WGS sequence"/>
</dbReference>
<dbReference type="STRING" id="286115.A0A507CNU4"/>
<keyword evidence="12" id="KW-1208">Phospholipid metabolism</keyword>
<feature type="compositionally biased region" description="Polar residues" evidence="16">
    <location>
        <begin position="1056"/>
        <end position="1065"/>
    </location>
</feature>
<keyword evidence="17" id="KW-0812">Transmembrane</keyword>
<dbReference type="EMBL" id="QEAN01000301">
    <property type="protein sequence ID" value="TPX40778.1"/>
    <property type="molecule type" value="Genomic_DNA"/>
</dbReference>
<keyword evidence="17" id="KW-0472">Membrane</keyword>
<dbReference type="GO" id="GO:0008444">
    <property type="term" value="F:CDP-diacylglycerol-glycerol-3-phosphate 3-phosphatidyltransferase activity"/>
    <property type="evidence" value="ECO:0007669"/>
    <property type="project" value="UniProtKB-EC"/>
</dbReference>
<feature type="domain" description="RING-type" evidence="19">
    <location>
        <begin position="30"/>
        <end position="73"/>
    </location>
</feature>
<keyword evidence="17" id="KW-1133">Transmembrane helix</keyword>
<evidence type="ECO:0000256" key="11">
    <source>
        <dbReference type="ARBA" id="ARBA00023209"/>
    </source>
</evidence>
<comment type="caution">
    <text evidence="20">The sequence shown here is derived from an EMBL/GenBank/DDBJ whole genome shotgun (WGS) entry which is preliminary data.</text>
</comment>
<dbReference type="PANTHER" id="PTHR12586">
    <property type="entry name" value="CDP-DIACYLGLYCEROL--SERINE O-PHOSPHATIDYLTRANSFERASE"/>
    <property type="match status" value="1"/>
</dbReference>
<evidence type="ECO:0000259" key="18">
    <source>
        <dbReference type="PROSITE" id="PS50035"/>
    </source>
</evidence>
<dbReference type="Pfam" id="PF13091">
    <property type="entry name" value="PLDc_2"/>
    <property type="match status" value="1"/>
</dbReference>
<keyword evidence="6" id="KW-0479">Metal-binding</keyword>
<dbReference type="AlphaFoldDB" id="A0A507CNU4"/>
<feature type="domain" description="PLD phosphodiesterase" evidence="18">
    <location>
        <begin position="470"/>
        <end position="496"/>
    </location>
</feature>
<evidence type="ECO:0000256" key="5">
    <source>
        <dbReference type="ARBA" id="ARBA00022679"/>
    </source>
</evidence>
<dbReference type="InterPro" id="IPR001841">
    <property type="entry name" value="Znf_RING"/>
</dbReference>
<dbReference type="CDD" id="cd09137">
    <property type="entry name" value="PLDc_PGS1_euk_2"/>
    <property type="match status" value="1"/>
</dbReference>
<reference evidence="20 21" key="1">
    <citation type="journal article" date="2019" name="Sci. Rep.">
        <title>Comparative genomics of chytrid fungi reveal insights into the obligate biotrophic and pathogenic lifestyle of Synchytrium endobioticum.</title>
        <authorList>
            <person name="van de Vossenberg B.T.L.H."/>
            <person name="Warris S."/>
            <person name="Nguyen H.D.T."/>
            <person name="van Gent-Pelzer M.P.E."/>
            <person name="Joly D.L."/>
            <person name="van de Geest H.C."/>
            <person name="Bonants P.J.M."/>
            <person name="Smith D.S."/>
            <person name="Levesque C.A."/>
            <person name="van der Lee T.A.J."/>
        </authorList>
    </citation>
    <scope>NUCLEOTIDE SEQUENCE [LARGE SCALE GENOMIC DNA]</scope>
    <source>
        <strain evidence="20 21">MB42</strain>
    </source>
</reference>
<comment type="similarity">
    <text evidence="2">Belongs to the CDP-alcohol phosphatidyltransferase class-II family.</text>
</comment>
<evidence type="ECO:0000256" key="2">
    <source>
        <dbReference type="ARBA" id="ARBA00010682"/>
    </source>
</evidence>
<feature type="non-terminal residue" evidence="20">
    <location>
        <position position="1076"/>
    </location>
</feature>
<keyword evidence="5 20" id="KW-0808">Transferase</keyword>
<dbReference type="InterPro" id="IPR015877">
    <property type="entry name" value="MAT1_centre"/>
</dbReference>
<dbReference type="GO" id="GO:0008270">
    <property type="term" value="F:zinc ion binding"/>
    <property type="evidence" value="ECO:0007669"/>
    <property type="project" value="UniProtKB-KW"/>
</dbReference>
<keyword evidence="11" id="KW-0594">Phospholipid biosynthesis</keyword>
<evidence type="ECO:0000256" key="12">
    <source>
        <dbReference type="ARBA" id="ARBA00023264"/>
    </source>
</evidence>
<feature type="coiled-coil region" evidence="15">
    <location>
        <begin position="142"/>
        <end position="213"/>
    </location>
</feature>
<feature type="region of interest" description="Disordered" evidence="16">
    <location>
        <begin position="1050"/>
        <end position="1076"/>
    </location>
</feature>
<keyword evidence="15" id="KW-0175">Coiled coil</keyword>
<proteinExistence type="inferred from homology"/>
<evidence type="ECO:0000256" key="7">
    <source>
        <dbReference type="ARBA" id="ARBA00022737"/>
    </source>
</evidence>
<dbReference type="InterPro" id="IPR001736">
    <property type="entry name" value="PLipase_D/transphosphatidylase"/>
</dbReference>
<keyword evidence="10" id="KW-0443">Lipid metabolism</keyword>
<dbReference type="PANTHER" id="PTHR12586:SF1">
    <property type="entry name" value="CDP-DIACYLGLYCEROL--GLYCEROL-3-PHOSPHATE 3-PHOSPHATIDYLTRANSFERASE, MITOCHONDRIAL"/>
    <property type="match status" value="1"/>
</dbReference>
<sequence length="1076" mass="122139">MWAAAASGNAASAPKKDKAPWFHAGDHEQCPLCQTSGFLDKKLVVKVSPCGHRLCENCIRKLYPTAGTTVRCPTEGCRRILRRSDFVGRLFEDVYVVNEVTIRKKLQYDLTPEDFDGDASRYDEYLEKIEDWVYNIVNQVDVEMTEEEIAKFNREFADKIKKEKERAKEEAKEVALMEELIRRRRERMREQSLRELEEKEHIRKNEKEELLKKLAHSKDQESKSIIAEIRTARAHRPKILSSKLNLDESDMIQMKTDESYEVEDSFDHIYVIPDIAIPESLYQGDNVLDLVRISPRARQGGFSLSHYVTRAYREASELWVGLRLLSGSTRLRPLLDGHPSLFEYLQNGMRDYPMFGCRGQDVEILQIPKEFHQAILDGIHRAKRQITLASLYIGSEQSDIVSALQHSLKTKPDLKVHILLDALRGTRDTPSSLSLLSPLLDSKQCRLSFFQPPSANTVLRYILPSRFNEILGLQHMKCYLFDDDVIISGANLSTDYFTNRQDRYVLFKSSHLSAYFDDLISTVGDASYHPVPLSTTVVLDTRNTNSVAQLLQDFVKRWSHKVMADYRDDTVLIPTIQLGVSGIRQDEGIVQDLLENTSSNTSDGRIGEVFLSSAYFNLPPQYCRMMVHSNCVNGTQFKLLTSAPEANGFFNSKGISRFLPHAYTYLESRFLRMARLTRNGGTQVHESDGIAIEEYSRPGWTFHGKGIWCYAPGEPVPHTTIIGSSNFGVRSLKRDMEAQVTILTCNRDLQEKMHQNLNFLRSYATPVDESILTSESRRAHWLTKFTALQRIVTRMAKFITISLLAYAAAFLFFTPVRMAGKTKDMTCIEEMLYAAHRPDLGTDPFSILEARIEHIVSTISNNPKILCTMKEVLADPANAEKCRFTNLRVFHDYVFRKLKLLLERLTKVINDFNDENARQTLRKAQGIVFSGIKWHQNLEKTFRSLRGSKGSGLPALKEPEFPDDDLEAIEGYMDEEAYLEPLRRLAAPGTSGASPASSSYRGTLDNTIDFGYPPPDGSAPMLGSTNPGIQLSEGYNDPQCLPYDTEFALPAHEQVGPSSSGTLNNPYDYGDDEPNF</sequence>
<dbReference type="UniPathway" id="UPA00084">
    <property type="reaction ID" value="UER00503"/>
</dbReference>
<evidence type="ECO:0000256" key="6">
    <source>
        <dbReference type="ARBA" id="ARBA00022723"/>
    </source>
</evidence>
<evidence type="ECO:0000256" key="4">
    <source>
        <dbReference type="ARBA" id="ARBA00022516"/>
    </source>
</evidence>
<accession>A0A507CNU4</accession>
<dbReference type="Pfam" id="PF17121">
    <property type="entry name" value="zf-C3HC4_5"/>
    <property type="match status" value="1"/>
</dbReference>
<dbReference type="InterPro" id="IPR013083">
    <property type="entry name" value="Znf_RING/FYVE/PHD"/>
</dbReference>
<comment type="catalytic activity">
    <reaction evidence="13">
        <text>a CDP-1,2-diacyl-sn-glycerol + sn-glycerol 3-phosphate = a 1,2-diacyl-sn-glycero-3-phospho-(1'-sn-glycero-3'-phosphate) + CMP + H(+)</text>
        <dbReference type="Rhea" id="RHEA:12593"/>
        <dbReference type="ChEBI" id="CHEBI:15378"/>
        <dbReference type="ChEBI" id="CHEBI:57597"/>
        <dbReference type="ChEBI" id="CHEBI:58332"/>
        <dbReference type="ChEBI" id="CHEBI:60110"/>
        <dbReference type="ChEBI" id="CHEBI:60377"/>
        <dbReference type="EC" id="2.7.8.5"/>
    </reaction>
</comment>
<evidence type="ECO:0000256" key="10">
    <source>
        <dbReference type="ARBA" id="ARBA00023098"/>
    </source>
</evidence>
<dbReference type="GO" id="GO:0032049">
    <property type="term" value="P:cardiolipin biosynthetic process"/>
    <property type="evidence" value="ECO:0007669"/>
    <property type="project" value="InterPro"/>
</dbReference>
<evidence type="ECO:0000256" key="9">
    <source>
        <dbReference type="ARBA" id="ARBA00022833"/>
    </source>
</evidence>
<keyword evidence="4" id="KW-0444">Lipid biosynthesis</keyword>
<dbReference type="Gene3D" id="3.30.40.10">
    <property type="entry name" value="Zinc/RING finger domain, C3HC4 (zinc finger)"/>
    <property type="match status" value="1"/>
</dbReference>
<evidence type="ECO:0000313" key="21">
    <source>
        <dbReference type="Proteomes" id="UP000317494"/>
    </source>
</evidence>
<protein>
    <recommendedName>
        <fullName evidence="3">CDP-diacylglycerol--glycerol-3-phosphate 1-phosphatidyltransferase</fullName>
        <ecNumber evidence="3">2.7.8.5</ecNumber>
    </recommendedName>
</protein>
<name>A0A507CNU4_9FUNG</name>
<dbReference type="SUPFAM" id="SSF56024">
    <property type="entry name" value="Phospholipase D/nuclease"/>
    <property type="match status" value="1"/>
</dbReference>
<keyword evidence="9" id="KW-0862">Zinc</keyword>
<evidence type="ECO:0000256" key="3">
    <source>
        <dbReference type="ARBA" id="ARBA00013170"/>
    </source>
</evidence>
<keyword evidence="21" id="KW-1185">Reference proteome</keyword>
<dbReference type="PROSITE" id="PS50035">
    <property type="entry name" value="PLD"/>
    <property type="match status" value="1"/>
</dbReference>
<dbReference type="SMART" id="SM00184">
    <property type="entry name" value="RING"/>
    <property type="match status" value="1"/>
</dbReference>
<evidence type="ECO:0000256" key="17">
    <source>
        <dbReference type="SAM" id="Phobius"/>
    </source>
</evidence>
<evidence type="ECO:0000256" key="14">
    <source>
        <dbReference type="PROSITE-ProRule" id="PRU00175"/>
    </source>
</evidence>
<dbReference type="InterPro" id="IPR016270">
    <property type="entry name" value="PGS1"/>
</dbReference>
<dbReference type="Gene3D" id="3.30.870.10">
    <property type="entry name" value="Endonuclease Chain A"/>
    <property type="match status" value="2"/>
</dbReference>
<dbReference type="VEuPathDB" id="FungiDB:SeMB42_g05870"/>
<dbReference type="EC" id="2.7.8.5" evidence="3"/>
<dbReference type="InterPro" id="IPR017907">
    <property type="entry name" value="Znf_RING_CS"/>
</dbReference>
<keyword evidence="7" id="KW-0677">Repeat</keyword>
<dbReference type="InterPro" id="IPR025202">
    <property type="entry name" value="PLD-like_dom"/>
</dbReference>